<dbReference type="EMBL" id="JAENIK010000001">
    <property type="protein sequence ID" value="MBK1814156.1"/>
    <property type="molecule type" value="Genomic_DNA"/>
</dbReference>
<evidence type="ECO:0000256" key="1">
    <source>
        <dbReference type="SAM" id="Phobius"/>
    </source>
</evidence>
<accession>A0A934R0M6</accession>
<dbReference type="InterPro" id="IPR036465">
    <property type="entry name" value="vWFA_dom_sf"/>
</dbReference>
<dbReference type="PANTHER" id="PTHR33608">
    <property type="entry name" value="BLL2464 PROTEIN"/>
    <property type="match status" value="1"/>
</dbReference>
<keyword evidence="1" id="KW-0472">Membrane</keyword>
<dbReference type="SUPFAM" id="SSF53300">
    <property type="entry name" value="vWA-like"/>
    <property type="match status" value="1"/>
</dbReference>
<dbReference type="RefSeq" id="WP_200349117.1">
    <property type="nucleotide sequence ID" value="NZ_BAABHZ010000005.1"/>
</dbReference>
<keyword evidence="1" id="KW-1133">Transmembrane helix</keyword>
<sequence>MTPTSRLLLLSSLWLLLAAVASALPVLTGPWLWLGVAGAAVVLVDGGLAWLRKPLEIRRRLPGRFALGEAGEVRITLRNDSRSAAKLEIHDGIPQKSAAPSLPWTGVVPANREIRVFYPVTLTERGMVVFTRLHARRFSPLGFWTRRSLHLADEPVKVYPNYEPVIRFALLAMKHRENPMGIVRRPRAGSSRDFHQLRDYRDGDPLGQIDWKASSRRQMLISRDYQEQRNQSVVFLLDTGRRMRAMDGDLPQFDHVLNAILLVAHVALKQGDHVAVKSFGGSDRWLAPVKGAHAMPVLLNHLYDYQTTAAPSDFAGAVEKLMARQRRRSLVILLTNLRGEDGKELVPALQVLKSKHLVMLASMRERVVEDIAATPVESFSSALQFLATDRYMQERREILATLGSLGVLTLDSTAQELAVALANSYFDIKAAGRI</sequence>
<protein>
    <submittedName>
        <fullName evidence="3">DUF58 domain-containing protein</fullName>
    </submittedName>
</protein>
<evidence type="ECO:0000259" key="2">
    <source>
        <dbReference type="Pfam" id="PF01882"/>
    </source>
</evidence>
<dbReference type="PANTHER" id="PTHR33608:SF3">
    <property type="entry name" value="SLR2013 PROTEIN"/>
    <property type="match status" value="1"/>
</dbReference>
<comment type="caution">
    <text evidence="3">The sequence shown here is derived from an EMBL/GenBank/DDBJ whole genome shotgun (WGS) entry which is preliminary data.</text>
</comment>
<dbReference type="Proteomes" id="UP000600139">
    <property type="component" value="Unassembled WGS sequence"/>
</dbReference>
<dbReference type="InterPro" id="IPR002881">
    <property type="entry name" value="DUF58"/>
</dbReference>
<keyword evidence="1" id="KW-0812">Transmembrane</keyword>
<name>A0A934R0M6_9BACT</name>
<feature type="transmembrane region" description="Helical" evidence="1">
    <location>
        <begin position="33"/>
        <end position="51"/>
    </location>
</feature>
<dbReference type="AlphaFoldDB" id="A0A934R0M6"/>
<dbReference type="Pfam" id="PF01882">
    <property type="entry name" value="DUF58"/>
    <property type="match status" value="1"/>
</dbReference>
<evidence type="ECO:0000313" key="4">
    <source>
        <dbReference type="Proteomes" id="UP000600139"/>
    </source>
</evidence>
<reference evidence="3" key="1">
    <citation type="submission" date="2021-01" db="EMBL/GenBank/DDBJ databases">
        <title>Modified the classification status of verrucomicrobia.</title>
        <authorList>
            <person name="Feng X."/>
        </authorList>
    </citation>
    <scope>NUCLEOTIDE SEQUENCE</scope>
    <source>
        <strain evidence="3">JCM 18052</strain>
    </source>
</reference>
<gene>
    <name evidence="3" type="ORF">JIN84_00850</name>
</gene>
<organism evidence="3 4">
    <name type="scientific">Luteolibacter yonseiensis</name>
    <dbReference type="NCBI Taxonomy" id="1144680"/>
    <lineage>
        <taxon>Bacteria</taxon>
        <taxon>Pseudomonadati</taxon>
        <taxon>Verrucomicrobiota</taxon>
        <taxon>Verrucomicrobiia</taxon>
        <taxon>Verrucomicrobiales</taxon>
        <taxon>Verrucomicrobiaceae</taxon>
        <taxon>Luteolibacter</taxon>
    </lineage>
</organism>
<feature type="domain" description="DUF58" evidence="2">
    <location>
        <begin position="197"/>
        <end position="364"/>
    </location>
</feature>
<dbReference type="Gene3D" id="3.40.50.410">
    <property type="entry name" value="von Willebrand factor, type A domain"/>
    <property type="match status" value="1"/>
</dbReference>
<keyword evidence="4" id="KW-1185">Reference proteome</keyword>
<proteinExistence type="predicted"/>
<evidence type="ECO:0000313" key="3">
    <source>
        <dbReference type="EMBL" id="MBK1814156.1"/>
    </source>
</evidence>